<comment type="caution">
    <text evidence="1">The sequence shown here is derived from an EMBL/GenBank/DDBJ whole genome shotgun (WGS) entry which is preliminary data.</text>
</comment>
<evidence type="ECO:0000313" key="1">
    <source>
        <dbReference type="EMBL" id="PNF37271.1"/>
    </source>
</evidence>
<proteinExistence type="predicted"/>
<accession>A0A2J7R8W7</accession>
<name>A0A2J7R8W7_9NEOP</name>
<dbReference type="STRING" id="105785.A0A2J7R8W7"/>
<dbReference type="InParanoid" id="A0A2J7R8W7"/>
<reference evidence="1 2" key="1">
    <citation type="submission" date="2017-12" db="EMBL/GenBank/DDBJ databases">
        <title>Hemimetabolous genomes reveal molecular basis of termite eusociality.</title>
        <authorList>
            <person name="Harrison M.C."/>
            <person name="Jongepier E."/>
            <person name="Robertson H.M."/>
            <person name="Arning N."/>
            <person name="Bitard-Feildel T."/>
            <person name="Chao H."/>
            <person name="Childers C.P."/>
            <person name="Dinh H."/>
            <person name="Doddapaneni H."/>
            <person name="Dugan S."/>
            <person name="Gowin J."/>
            <person name="Greiner C."/>
            <person name="Han Y."/>
            <person name="Hu H."/>
            <person name="Hughes D.S.T."/>
            <person name="Huylmans A.-K."/>
            <person name="Kemena C."/>
            <person name="Kremer L.P.M."/>
            <person name="Lee S.L."/>
            <person name="Lopez-Ezquerra A."/>
            <person name="Mallet L."/>
            <person name="Monroy-Kuhn J.M."/>
            <person name="Moser A."/>
            <person name="Murali S.C."/>
            <person name="Muzny D.M."/>
            <person name="Otani S."/>
            <person name="Piulachs M.-D."/>
            <person name="Poelchau M."/>
            <person name="Qu J."/>
            <person name="Schaub F."/>
            <person name="Wada-Katsumata A."/>
            <person name="Worley K.C."/>
            <person name="Xie Q."/>
            <person name="Ylla G."/>
            <person name="Poulsen M."/>
            <person name="Gibbs R.A."/>
            <person name="Schal C."/>
            <person name="Richards S."/>
            <person name="Belles X."/>
            <person name="Korb J."/>
            <person name="Bornberg-Bauer E."/>
        </authorList>
    </citation>
    <scope>NUCLEOTIDE SEQUENCE [LARGE SCALE GENOMIC DNA]</scope>
    <source>
        <tissue evidence="1">Whole body</tissue>
    </source>
</reference>
<gene>
    <name evidence="1" type="ORF">B7P43_G00407</name>
</gene>
<keyword evidence="2" id="KW-1185">Reference proteome</keyword>
<sequence>MESHCIEVHSMRQILECFCFFLDKYEHCEWMRGVTRSEIQEAFQCAQEIENICSVLETKGCVTAFENKLIEWHKIKYGITAHYKVQEFTAACDLILSNFFITSRVTDEVLISATNEYLHICGRDRFHLLKEKLICKKHTHDAVTSVIDELNTTFLLQKYKSALGCELLKSIWTKYVRCGEKSNISNCIRSACTDSRFLDSVLRILVKEDYNEEVKIMKKIITESLVLKMSIENERDPVFWHAVLVTSRSLIVAVCDLYPEILFVLIKFIVYIGKSMIIEFTERNCIWHLDKSAKLIADLSFDDLVNVVRCFLESWGLAGNYMRRTLQDLKSQPGCSVWVEVERQCGLPVLAKCLVSNSKDKKLTPT</sequence>
<protein>
    <submittedName>
        <fullName evidence="1">Uncharacterized protein</fullName>
    </submittedName>
</protein>
<dbReference type="AlphaFoldDB" id="A0A2J7R8W7"/>
<dbReference type="EMBL" id="NEVH01006721">
    <property type="protein sequence ID" value="PNF37271.1"/>
    <property type="molecule type" value="Genomic_DNA"/>
</dbReference>
<dbReference type="Proteomes" id="UP000235965">
    <property type="component" value="Unassembled WGS sequence"/>
</dbReference>
<evidence type="ECO:0000313" key="2">
    <source>
        <dbReference type="Proteomes" id="UP000235965"/>
    </source>
</evidence>
<organism evidence="1 2">
    <name type="scientific">Cryptotermes secundus</name>
    <dbReference type="NCBI Taxonomy" id="105785"/>
    <lineage>
        <taxon>Eukaryota</taxon>
        <taxon>Metazoa</taxon>
        <taxon>Ecdysozoa</taxon>
        <taxon>Arthropoda</taxon>
        <taxon>Hexapoda</taxon>
        <taxon>Insecta</taxon>
        <taxon>Pterygota</taxon>
        <taxon>Neoptera</taxon>
        <taxon>Polyneoptera</taxon>
        <taxon>Dictyoptera</taxon>
        <taxon>Blattodea</taxon>
        <taxon>Blattoidea</taxon>
        <taxon>Termitoidae</taxon>
        <taxon>Kalotermitidae</taxon>
        <taxon>Cryptotermitinae</taxon>
        <taxon>Cryptotermes</taxon>
    </lineage>
</organism>
<dbReference type="OrthoDB" id="8183917at2759"/>